<protein>
    <recommendedName>
        <fullName evidence="3">DUF458 domain-containing protein</fullName>
    </recommendedName>
</protein>
<dbReference type="AlphaFoldDB" id="A0A2M7QQV4"/>
<reference evidence="2" key="1">
    <citation type="submission" date="2017-09" db="EMBL/GenBank/DDBJ databases">
        <title>Depth-based differentiation of microbial function through sediment-hosted aquifers and enrichment of novel symbionts in the deep terrestrial subsurface.</title>
        <authorList>
            <person name="Probst A.J."/>
            <person name="Ladd B."/>
            <person name="Jarett J.K."/>
            <person name="Geller-Mcgrath D.E."/>
            <person name="Sieber C.M.K."/>
            <person name="Emerson J.B."/>
            <person name="Anantharaman K."/>
            <person name="Thomas B.C."/>
            <person name="Malmstrom R."/>
            <person name="Stieglmeier M."/>
            <person name="Klingl A."/>
            <person name="Woyke T."/>
            <person name="Ryan C.M."/>
            <person name="Banfield J.F."/>
        </authorList>
    </citation>
    <scope>NUCLEOTIDE SEQUENCE [LARGE SCALE GENOMIC DNA]</scope>
</reference>
<sequence length="169" mass="19663">MKNFLEGYFYNPTKGNLNINQMIDEVLFYISEKPERFYDIIVGCDSSSGQEPHFPLAVVILRKGEGGRFFLKRIGYHNRKFYNWKERVLEEVMLSCELALFLRENFDKKIKDSPETFNYEFRYIHADIGENGATKDMIKEVTGLIRGNGFEAKIKPESFAASTVADRYS</sequence>
<dbReference type="Pfam" id="PF04308">
    <property type="entry name" value="RNaseH_like"/>
    <property type="match status" value="1"/>
</dbReference>
<organism evidence="1 2">
    <name type="scientific">Candidatus Portnoybacteria bacterium CG_4_10_14_0_8_um_filter_40_50</name>
    <dbReference type="NCBI Taxonomy" id="1974800"/>
    <lineage>
        <taxon>Bacteria</taxon>
        <taxon>Candidatus Portnoyibacteriota</taxon>
    </lineage>
</organism>
<dbReference type="PANTHER" id="PTHR39961:SF1">
    <property type="entry name" value="DUF458 DOMAIN-CONTAINING PROTEIN"/>
    <property type="match status" value="1"/>
</dbReference>
<evidence type="ECO:0000313" key="1">
    <source>
        <dbReference type="EMBL" id="PIY74677.1"/>
    </source>
</evidence>
<dbReference type="Proteomes" id="UP000229481">
    <property type="component" value="Unassembled WGS sequence"/>
</dbReference>
<evidence type="ECO:0000313" key="2">
    <source>
        <dbReference type="Proteomes" id="UP000229481"/>
    </source>
</evidence>
<accession>A0A2M7QQV4</accession>
<dbReference type="InterPro" id="IPR007405">
    <property type="entry name" value="Phage_KVP40_Orf299"/>
</dbReference>
<gene>
    <name evidence="1" type="ORF">COY85_02515</name>
</gene>
<proteinExistence type="predicted"/>
<name>A0A2M7QQV4_9BACT</name>
<dbReference type="PANTHER" id="PTHR39961">
    <property type="entry name" value="HYPOTHETICAL CYTOSOLIC PROTEIN"/>
    <property type="match status" value="1"/>
</dbReference>
<dbReference type="EMBL" id="PFLK01000061">
    <property type="protein sequence ID" value="PIY74677.1"/>
    <property type="molecule type" value="Genomic_DNA"/>
</dbReference>
<comment type="caution">
    <text evidence="1">The sequence shown here is derived from an EMBL/GenBank/DDBJ whole genome shotgun (WGS) entry which is preliminary data.</text>
</comment>
<evidence type="ECO:0008006" key="3">
    <source>
        <dbReference type="Google" id="ProtNLM"/>
    </source>
</evidence>